<evidence type="ECO:0000313" key="1">
    <source>
        <dbReference type="EMBL" id="GMT23293.1"/>
    </source>
</evidence>
<dbReference type="Proteomes" id="UP001432322">
    <property type="component" value="Unassembled WGS sequence"/>
</dbReference>
<reference evidence="1" key="1">
    <citation type="submission" date="2023-10" db="EMBL/GenBank/DDBJ databases">
        <title>Genome assembly of Pristionchus species.</title>
        <authorList>
            <person name="Yoshida K."/>
            <person name="Sommer R.J."/>
        </authorList>
    </citation>
    <scope>NUCLEOTIDE SEQUENCE</scope>
    <source>
        <strain evidence="1">RS5133</strain>
    </source>
</reference>
<keyword evidence="2" id="KW-1185">Reference proteome</keyword>
<organism evidence="1 2">
    <name type="scientific">Pristionchus fissidentatus</name>
    <dbReference type="NCBI Taxonomy" id="1538716"/>
    <lineage>
        <taxon>Eukaryota</taxon>
        <taxon>Metazoa</taxon>
        <taxon>Ecdysozoa</taxon>
        <taxon>Nematoda</taxon>
        <taxon>Chromadorea</taxon>
        <taxon>Rhabditida</taxon>
        <taxon>Rhabditina</taxon>
        <taxon>Diplogasteromorpha</taxon>
        <taxon>Diplogasteroidea</taxon>
        <taxon>Neodiplogasteridae</taxon>
        <taxon>Pristionchus</taxon>
    </lineage>
</organism>
<accession>A0AAV5VYI4</accession>
<feature type="non-terminal residue" evidence="1">
    <location>
        <position position="1"/>
    </location>
</feature>
<evidence type="ECO:0000313" key="2">
    <source>
        <dbReference type="Proteomes" id="UP001432322"/>
    </source>
</evidence>
<comment type="caution">
    <text evidence="1">The sequence shown here is derived from an EMBL/GenBank/DDBJ whole genome shotgun (WGS) entry which is preliminary data.</text>
</comment>
<name>A0AAV5VYI4_9BILA</name>
<dbReference type="AlphaFoldDB" id="A0AAV5VYI4"/>
<protein>
    <submittedName>
        <fullName evidence="1">Uncharacterized protein</fullName>
    </submittedName>
</protein>
<proteinExistence type="predicted"/>
<dbReference type="EMBL" id="BTSY01000004">
    <property type="protein sequence ID" value="GMT23293.1"/>
    <property type="molecule type" value="Genomic_DNA"/>
</dbReference>
<gene>
    <name evidence="1" type="ORF">PFISCL1PPCAC_14590</name>
</gene>
<sequence>HNDSVTGEVVYTRNGNDIKLPKEDYGTPFVRKFNNSDNRFYFDGVLTNLTANSFYLLPAQLMYRDICRLTGVCPEPDERRVSNDEHVPFLEGKRLCRPPINF</sequence>